<dbReference type="PANTHER" id="PTHR40076">
    <property type="entry name" value="MEMBRANE PROTEIN-RELATED"/>
    <property type="match status" value="1"/>
</dbReference>
<keyword evidence="4" id="KW-1185">Reference proteome</keyword>
<evidence type="ECO:0000313" key="4">
    <source>
        <dbReference type="Proteomes" id="UP001500604"/>
    </source>
</evidence>
<dbReference type="RefSeq" id="WP_345197839.1">
    <property type="nucleotide sequence ID" value="NZ_BAABFL010000453.1"/>
</dbReference>
<feature type="transmembrane region" description="Helical" evidence="2">
    <location>
        <begin position="151"/>
        <end position="169"/>
    </location>
</feature>
<feature type="compositionally biased region" description="Basic and acidic residues" evidence="1">
    <location>
        <begin position="11"/>
        <end position="24"/>
    </location>
</feature>
<keyword evidence="2" id="KW-0472">Membrane</keyword>
<keyword evidence="2" id="KW-0812">Transmembrane</keyword>
<evidence type="ECO:0000256" key="1">
    <source>
        <dbReference type="SAM" id="MobiDB-lite"/>
    </source>
</evidence>
<sequence length="242" mass="26807">MSSIYETPESDVSRQPERDGHGSLEKGIAGEYIFSIGETLSEAWEKTRGAKWTLHLAMAIYFIIYLIAMLVLMAVSFFLPSSVFVALATQLVLMAISTPLWAGLFIIGLRRAVDAPIEAGQVLSCFRYTLPLFVLSVVMTILMMLGFFLLILPGIYLATAYILAVPLMVDKNLGFWQALEASRKAVTRRWFSIFGLMLVLMLINFVAMIPLGLGLIWSAPMSIIVFGVLYRNVFGCSSQTVA</sequence>
<accession>A0ABP8V5D0</accession>
<feature type="transmembrane region" description="Helical" evidence="2">
    <location>
        <begin position="215"/>
        <end position="234"/>
    </location>
</feature>
<organism evidence="3 4">
    <name type="scientific">Kistimonas scapharcae</name>
    <dbReference type="NCBI Taxonomy" id="1036133"/>
    <lineage>
        <taxon>Bacteria</taxon>
        <taxon>Pseudomonadati</taxon>
        <taxon>Pseudomonadota</taxon>
        <taxon>Gammaproteobacteria</taxon>
        <taxon>Oceanospirillales</taxon>
        <taxon>Endozoicomonadaceae</taxon>
        <taxon>Kistimonas</taxon>
    </lineage>
</organism>
<evidence type="ECO:0000313" key="3">
    <source>
        <dbReference type="EMBL" id="GAA4651463.1"/>
    </source>
</evidence>
<comment type="caution">
    <text evidence="3">The sequence shown here is derived from an EMBL/GenBank/DDBJ whole genome shotgun (WGS) entry which is preliminary data.</text>
</comment>
<proteinExistence type="predicted"/>
<evidence type="ECO:0000256" key="2">
    <source>
        <dbReference type="SAM" id="Phobius"/>
    </source>
</evidence>
<dbReference type="Proteomes" id="UP001500604">
    <property type="component" value="Unassembled WGS sequence"/>
</dbReference>
<name>A0ABP8V5D0_9GAMM</name>
<protein>
    <recommendedName>
        <fullName evidence="5">Glycerophosphoryl diester phosphodiesterase membrane domain-containing protein</fullName>
    </recommendedName>
</protein>
<dbReference type="InterPro" id="IPR010380">
    <property type="entry name" value="DUF975"/>
</dbReference>
<keyword evidence="2" id="KW-1133">Transmembrane helix</keyword>
<feature type="transmembrane region" description="Helical" evidence="2">
    <location>
        <begin position="190"/>
        <end position="209"/>
    </location>
</feature>
<feature type="region of interest" description="Disordered" evidence="1">
    <location>
        <begin position="1"/>
        <end position="24"/>
    </location>
</feature>
<gene>
    <name evidence="3" type="ORF">GCM10023116_37470</name>
</gene>
<dbReference type="EMBL" id="BAABFL010000453">
    <property type="protein sequence ID" value="GAA4651463.1"/>
    <property type="molecule type" value="Genomic_DNA"/>
</dbReference>
<evidence type="ECO:0008006" key="5">
    <source>
        <dbReference type="Google" id="ProtNLM"/>
    </source>
</evidence>
<dbReference type="PANTHER" id="PTHR40076:SF1">
    <property type="entry name" value="MEMBRANE PROTEIN"/>
    <property type="match status" value="1"/>
</dbReference>
<reference evidence="4" key="1">
    <citation type="journal article" date="2019" name="Int. J. Syst. Evol. Microbiol.">
        <title>The Global Catalogue of Microorganisms (GCM) 10K type strain sequencing project: providing services to taxonomists for standard genome sequencing and annotation.</title>
        <authorList>
            <consortium name="The Broad Institute Genomics Platform"/>
            <consortium name="The Broad Institute Genome Sequencing Center for Infectious Disease"/>
            <person name="Wu L."/>
            <person name="Ma J."/>
        </authorList>
    </citation>
    <scope>NUCLEOTIDE SEQUENCE [LARGE SCALE GENOMIC DNA]</scope>
    <source>
        <strain evidence="4">JCM 17805</strain>
    </source>
</reference>
<feature type="transmembrane region" description="Helical" evidence="2">
    <location>
        <begin position="128"/>
        <end position="145"/>
    </location>
</feature>
<feature type="transmembrane region" description="Helical" evidence="2">
    <location>
        <begin position="84"/>
        <end position="107"/>
    </location>
</feature>
<feature type="transmembrane region" description="Helical" evidence="2">
    <location>
        <begin position="56"/>
        <end position="78"/>
    </location>
</feature>